<keyword evidence="3" id="KW-1185">Reference proteome</keyword>
<feature type="chain" id="PRO_5025355873" description="Secreted protein" evidence="1">
    <location>
        <begin position="19"/>
        <end position="221"/>
    </location>
</feature>
<dbReference type="EMBL" id="MU006609">
    <property type="protein sequence ID" value="KAF2742437.1"/>
    <property type="molecule type" value="Genomic_DNA"/>
</dbReference>
<organism evidence="2 3">
    <name type="scientific">Sporormia fimetaria CBS 119925</name>
    <dbReference type="NCBI Taxonomy" id="1340428"/>
    <lineage>
        <taxon>Eukaryota</taxon>
        <taxon>Fungi</taxon>
        <taxon>Dikarya</taxon>
        <taxon>Ascomycota</taxon>
        <taxon>Pezizomycotina</taxon>
        <taxon>Dothideomycetes</taxon>
        <taxon>Pleosporomycetidae</taxon>
        <taxon>Pleosporales</taxon>
        <taxon>Sporormiaceae</taxon>
        <taxon>Sporormia</taxon>
    </lineage>
</organism>
<feature type="signal peptide" evidence="1">
    <location>
        <begin position="1"/>
        <end position="18"/>
    </location>
</feature>
<dbReference type="Pfam" id="PF14273">
    <property type="entry name" value="DUF4360"/>
    <property type="match status" value="1"/>
</dbReference>
<gene>
    <name evidence="2" type="ORF">M011DRAFT_490635</name>
</gene>
<accession>A0A6A6UZP4</accession>
<dbReference type="InterPro" id="IPR025649">
    <property type="entry name" value="DUF4360"/>
</dbReference>
<evidence type="ECO:0008006" key="4">
    <source>
        <dbReference type="Google" id="ProtNLM"/>
    </source>
</evidence>
<proteinExistence type="predicted"/>
<reference evidence="2" key="1">
    <citation type="journal article" date="2020" name="Stud. Mycol.">
        <title>101 Dothideomycetes genomes: a test case for predicting lifestyles and emergence of pathogens.</title>
        <authorList>
            <person name="Haridas S."/>
            <person name="Albert R."/>
            <person name="Binder M."/>
            <person name="Bloem J."/>
            <person name="Labutti K."/>
            <person name="Salamov A."/>
            <person name="Andreopoulos B."/>
            <person name="Baker S."/>
            <person name="Barry K."/>
            <person name="Bills G."/>
            <person name="Bluhm B."/>
            <person name="Cannon C."/>
            <person name="Castanera R."/>
            <person name="Culley D."/>
            <person name="Daum C."/>
            <person name="Ezra D."/>
            <person name="Gonzalez J."/>
            <person name="Henrissat B."/>
            <person name="Kuo A."/>
            <person name="Liang C."/>
            <person name="Lipzen A."/>
            <person name="Lutzoni F."/>
            <person name="Magnuson J."/>
            <person name="Mondo S."/>
            <person name="Nolan M."/>
            <person name="Ohm R."/>
            <person name="Pangilinan J."/>
            <person name="Park H.-J."/>
            <person name="Ramirez L."/>
            <person name="Alfaro M."/>
            <person name="Sun H."/>
            <person name="Tritt A."/>
            <person name="Yoshinaga Y."/>
            <person name="Zwiers L.-H."/>
            <person name="Turgeon B."/>
            <person name="Goodwin S."/>
            <person name="Spatafora J."/>
            <person name="Crous P."/>
            <person name="Grigoriev I."/>
        </authorList>
    </citation>
    <scope>NUCLEOTIDE SEQUENCE</scope>
    <source>
        <strain evidence="2">CBS 119925</strain>
    </source>
</reference>
<evidence type="ECO:0000313" key="2">
    <source>
        <dbReference type="EMBL" id="KAF2742437.1"/>
    </source>
</evidence>
<keyword evidence="1" id="KW-0732">Signal</keyword>
<dbReference type="Proteomes" id="UP000799440">
    <property type="component" value="Unassembled WGS sequence"/>
</dbReference>
<evidence type="ECO:0000256" key="1">
    <source>
        <dbReference type="SAM" id="SignalP"/>
    </source>
</evidence>
<protein>
    <recommendedName>
        <fullName evidence="4">Secreted protein</fullName>
    </recommendedName>
</protein>
<sequence>MHLPTLLFSLLLPLLTLSTPTPQRLPPTPVSPPPSAVSVIGTPIVDTSGSGCRPGTVGVAFSSNNTIFTFIFDDFQAAIGPKAGEYSKRALCKVNVTIASPGWAFDVESVDFRGFVGLDKGVDASLVSRWKWVDVKSGVDIKGKGNIQKKLSGPFEDDFLIHKDGEVSDTQQVDCAKESARFQITISASLEAADAMVNGFVKGDSVDAKFAEMLNLKWRKC</sequence>
<dbReference type="PANTHER" id="PTHR38847:SF1">
    <property type="entry name" value="PSEUDOURIDINE SYNTHASE RSUA_RLUA-LIKE DOMAIN-CONTAINING PROTEIN"/>
    <property type="match status" value="1"/>
</dbReference>
<dbReference type="AlphaFoldDB" id="A0A6A6UZP4"/>
<dbReference type="OrthoDB" id="152248at2759"/>
<name>A0A6A6UZP4_9PLEO</name>
<evidence type="ECO:0000313" key="3">
    <source>
        <dbReference type="Proteomes" id="UP000799440"/>
    </source>
</evidence>
<dbReference type="PANTHER" id="PTHR38847">
    <property type="match status" value="1"/>
</dbReference>